<feature type="region of interest" description="Disordered" evidence="1">
    <location>
        <begin position="306"/>
        <end position="339"/>
    </location>
</feature>
<organism evidence="2 3">
    <name type="scientific">Actinacidiphila reveromycinica</name>
    <dbReference type="NCBI Taxonomy" id="659352"/>
    <lineage>
        <taxon>Bacteria</taxon>
        <taxon>Bacillati</taxon>
        <taxon>Actinomycetota</taxon>
        <taxon>Actinomycetes</taxon>
        <taxon>Kitasatosporales</taxon>
        <taxon>Streptomycetaceae</taxon>
        <taxon>Actinacidiphila</taxon>
    </lineage>
</organism>
<reference evidence="2 3" key="4">
    <citation type="journal article" date="2020" name="Sci. Rep.">
        <title>beta-carboline chemical signals induce reveromycin production through a LuxR family regulator in Streptomyces sp. SN-593.</title>
        <authorList>
            <person name="Panthee S."/>
            <person name="Kito N."/>
            <person name="Hayashi T."/>
            <person name="Shimizu T."/>
            <person name="Ishikawa J."/>
            <person name="Hamamoto H."/>
            <person name="Osada H."/>
            <person name="Takahashi S."/>
        </authorList>
    </citation>
    <scope>NUCLEOTIDE SEQUENCE [LARGE SCALE GENOMIC DNA]</scope>
    <source>
        <strain evidence="2 3">SN-593</strain>
    </source>
</reference>
<dbReference type="Pfam" id="PF19379">
    <property type="entry name" value="DUF5954"/>
    <property type="match status" value="1"/>
</dbReference>
<dbReference type="AlphaFoldDB" id="A0A7U3VNZ6"/>
<dbReference type="EMBL" id="AP018365">
    <property type="protein sequence ID" value="BBA98202.1"/>
    <property type="molecule type" value="Genomic_DNA"/>
</dbReference>
<keyword evidence="3" id="KW-1185">Reference proteome</keyword>
<evidence type="ECO:0000313" key="2">
    <source>
        <dbReference type="EMBL" id="BBA98202.1"/>
    </source>
</evidence>
<sequence length="339" mass="37544">MSSDDQWAGPDGLVMRVQPVDHPVAAAEEADAADAARRYAHYIIRGPLFGVAARGPGEVGWRVVAPVVEGFPQESRDALNSYLWLKAKDDTDDPAVRRELLAAVSRLEQETVDELTVCGVRYRVVRAEEYVYTNSEGLEPPRPADRDALVPDWYDPSDDPPVDDGFVIDHAAVTGVAAGSERLALRELRYRSDRYPADVRADSLKALETHPGTVVLPATFRVVERTSDGWEPFSTILSTPHAARRTLVTALTEMWPRMHSLTAEETAEYERIAARFRAAGRADELAVHDRLFFVVRIGRVVRIGLDGPEPPRPSDTDAYGPSKIRPTMDENGVITYGEE</sequence>
<evidence type="ECO:0000313" key="3">
    <source>
        <dbReference type="Proteomes" id="UP000595703"/>
    </source>
</evidence>
<dbReference type="Proteomes" id="UP000595703">
    <property type="component" value="Chromosome"/>
</dbReference>
<dbReference type="RefSeq" id="WP_237404764.1">
    <property type="nucleotide sequence ID" value="NZ_AP018365.1"/>
</dbReference>
<reference evidence="2 3" key="2">
    <citation type="journal article" date="2011" name="J. Antibiot.">
        <title>Furaquinocins I and J: novel polyketide isoprenoid hybrid compounds from Streptomyces reveromyceticus SN-593.</title>
        <authorList>
            <person name="Panthee S."/>
            <person name="Takahashi S."/>
            <person name="Takagi H."/>
            <person name="Nogawa T."/>
            <person name="Oowada E."/>
            <person name="Uramoto M."/>
            <person name="Osada H."/>
        </authorList>
    </citation>
    <scope>NUCLEOTIDE SEQUENCE [LARGE SCALE GENOMIC DNA]</scope>
    <source>
        <strain evidence="2 3">SN-593</strain>
    </source>
</reference>
<dbReference type="InterPro" id="IPR045998">
    <property type="entry name" value="DUF5954"/>
</dbReference>
<evidence type="ECO:0000256" key="1">
    <source>
        <dbReference type="SAM" id="MobiDB-lite"/>
    </source>
</evidence>
<dbReference type="KEGG" id="arev:RVR_4301"/>
<gene>
    <name evidence="2" type="ORF">RVR_4301</name>
</gene>
<protein>
    <submittedName>
        <fullName evidence="2">Uncharacterized protein</fullName>
    </submittedName>
</protein>
<name>A0A7U3VNZ6_9ACTN</name>
<accession>A0A7U3VNZ6</accession>
<proteinExistence type="predicted"/>
<reference evidence="2 3" key="3">
    <citation type="journal article" date="2011" name="Nat. Chem. Biol.">
        <title>Reveromycin A biosynthesis uses RevG and RevJ for stereospecific spiroacetal formation.</title>
        <authorList>
            <person name="Takahashi S."/>
            <person name="Toyoda A."/>
            <person name="Sekiyama Y."/>
            <person name="Takagi H."/>
            <person name="Nogawa T."/>
            <person name="Uramoto M."/>
            <person name="Suzuki R."/>
            <person name="Koshino H."/>
            <person name="Kumano T."/>
            <person name="Panthee S."/>
            <person name="Dairi T."/>
            <person name="Ishikawa J."/>
            <person name="Ikeda H."/>
            <person name="Sakaki Y."/>
            <person name="Osada H."/>
        </authorList>
    </citation>
    <scope>NUCLEOTIDE SEQUENCE [LARGE SCALE GENOMIC DNA]</scope>
    <source>
        <strain evidence="2 3">SN-593</strain>
    </source>
</reference>
<reference evidence="2 3" key="1">
    <citation type="journal article" date="2010" name="J. Bacteriol.">
        <title>Biochemical characterization of a novel indole prenyltransferase from Streptomyces sp. SN-593.</title>
        <authorList>
            <person name="Takahashi S."/>
            <person name="Takagi H."/>
            <person name="Toyoda A."/>
            <person name="Uramoto M."/>
            <person name="Nogawa T."/>
            <person name="Ueki M."/>
            <person name="Sakaki Y."/>
            <person name="Osada H."/>
        </authorList>
    </citation>
    <scope>NUCLEOTIDE SEQUENCE [LARGE SCALE GENOMIC DNA]</scope>
    <source>
        <strain evidence="2 3">SN-593</strain>
    </source>
</reference>